<reference evidence="10 11" key="1">
    <citation type="submission" date="2023-10" db="EMBL/GenBank/DDBJ databases">
        <title>Y20.</title>
        <authorList>
            <person name="Zhang G."/>
            <person name="Ding Y."/>
        </authorList>
    </citation>
    <scope>NUCLEOTIDE SEQUENCE [LARGE SCALE GENOMIC DNA]</scope>
    <source>
        <strain evidence="10 11">Y20</strain>
    </source>
</reference>
<dbReference type="PANTHER" id="PTHR46056">
    <property type="entry name" value="LONG-CHAIN-ALCOHOL OXIDASE"/>
    <property type="match status" value="1"/>
</dbReference>
<gene>
    <name evidence="10" type="ORF">RYJ27_07735</name>
</gene>
<evidence type="ECO:0000259" key="8">
    <source>
        <dbReference type="Pfam" id="PF00732"/>
    </source>
</evidence>
<feature type="domain" description="Glucose-methanol-choline oxidoreductase C-terminal" evidence="9">
    <location>
        <begin position="404"/>
        <end position="521"/>
    </location>
</feature>
<dbReference type="AlphaFoldDB" id="A0AAU0MDX6"/>
<evidence type="ECO:0000256" key="7">
    <source>
        <dbReference type="ARBA" id="ARBA00023014"/>
    </source>
</evidence>
<keyword evidence="2" id="KW-0285">Flavoprotein</keyword>
<evidence type="ECO:0000313" key="11">
    <source>
        <dbReference type="Proteomes" id="UP001329313"/>
    </source>
</evidence>
<dbReference type="GO" id="GO:0050660">
    <property type="term" value="F:flavin adenine dinucleotide binding"/>
    <property type="evidence" value="ECO:0007669"/>
    <property type="project" value="InterPro"/>
</dbReference>
<evidence type="ECO:0000256" key="2">
    <source>
        <dbReference type="ARBA" id="ARBA00022630"/>
    </source>
</evidence>
<dbReference type="SUPFAM" id="SSF51905">
    <property type="entry name" value="FAD/NAD(P)-binding domain"/>
    <property type="match status" value="1"/>
</dbReference>
<protein>
    <submittedName>
        <fullName evidence="10">GMC family oxidoreductase</fullName>
    </submittedName>
</protein>
<dbReference type="GO" id="GO:0046872">
    <property type="term" value="F:metal ion binding"/>
    <property type="evidence" value="ECO:0007669"/>
    <property type="project" value="UniProtKB-KW"/>
</dbReference>
<dbReference type="PANTHER" id="PTHR46056:SF12">
    <property type="entry name" value="LONG-CHAIN-ALCOHOL OXIDASE"/>
    <property type="match status" value="1"/>
</dbReference>
<keyword evidence="7" id="KW-0411">Iron-sulfur</keyword>
<name>A0AAU0MDX6_9MICO</name>
<dbReference type="InterPro" id="IPR000172">
    <property type="entry name" value="GMC_OxRdtase_N"/>
</dbReference>
<evidence type="ECO:0000256" key="5">
    <source>
        <dbReference type="ARBA" id="ARBA00023002"/>
    </source>
</evidence>
<dbReference type="InterPro" id="IPR007867">
    <property type="entry name" value="GMC_OxRtase_C"/>
</dbReference>
<dbReference type="Proteomes" id="UP001329313">
    <property type="component" value="Chromosome"/>
</dbReference>
<keyword evidence="5" id="KW-0560">Oxidoreductase</keyword>
<dbReference type="SUPFAM" id="SSF54373">
    <property type="entry name" value="FAD-linked reductases, C-terminal domain"/>
    <property type="match status" value="1"/>
</dbReference>
<evidence type="ECO:0000256" key="6">
    <source>
        <dbReference type="ARBA" id="ARBA00023004"/>
    </source>
</evidence>
<organism evidence="10 11">
    <name type="scientific">Microbacterium limosum</name>
    <dbReference type="NCBI Taxonomy" id="3079935"/>
    <lineage>
        <taxon>Bacteria</taxon>
        <taxon>Bacillati</taxon>
        <taxon>Actinomycetota</taxon>
        <taxon>Actinomycetes</taxon>
        <taxon>Micrococcales</taxon>
        <taxon>Microbacteriaceae</taxon>
        <taxon>Microbacterium</taxon>
    </lineage>
</organism>
<keyword evidence="3" id="KW-0479">Metal-binding</keyword>
<dbReference type="GO" id="GO:0051536">
    <property type="term" value="F:iron-sulfur cluster binding"/>
    <property type="evidence" value="ECO:0007669"/>
    <property type="project" value="UniProtKB-KW"/>
</dbReference>
<accession>A0AAU0MDX6</accession>
<evidence type="ECO:0000256" key="4">
    <source>
        <dbReference type="ARBA" id="ARBA00022827"/>
    </source>
</evidence>
<keyword evidence="11" id="KW-1185">Reference proteome</keyword>
<dbReference type="EMBL" id="CP137080">
    <property type="protein sequence ID" value="WOQ68617.1"/>
    <property type="molecule type" value="Genomic_DNA"/>
</dbReference>
<comment type="similarity">
    <text evidence="1">Belongs to the GMC oxidoreductase family.</text>
</comment>
<evidence type="ECO:0000256" key="1">
    <source>
        <dbReference type="ARBA" id="ARBA00010790"/>
    </source>
</evidence>
<evidence type="ECO:0000256" key="3">
    <source>
        <dbReference type="ARBA" id="ARBA00022723"/>
    </source>
</evidence>
<evidence type="ECO:0000313" key="10">
    <source>
        <dbReference type="EMBL" id="WOQ68617.1"/>
    </source>
</evidence>
<keyword evidence="6" id="KW-0408">Iron</keyword>
<dbReference type="Pfam" id="PF00732">
    <property type="entry name" value="GMC_oxred_N"/>
    <property type="match status" value="1"/>
</dbReference>
<keyword evidence="4" id="KW-0274">FAD</keyword>
<dbReference type="RefSeq" id="WP_330169758.1">
    <property type="nucleotide sequence ID" value="NZ_CP137080.1"/>
</dbReference>
<dbReference type="GO" id="GO:0016614">
    <property type="term" value="F:oxidoreductase activity, acting on CH-OH group of donors"/>
    <property type="evidence" value="ECO:0007669"/>
    <property type="project" value="InterPro"/>
</dbReference>
<evidence type="ECO:0000259" key="9">
    <source>
        <dbReference type="Pfam" id="PF05199"/>
    </source>
</evidence>
<proteinExistence type="inferred from homology"/>
<dbReference type="Gene3D" id="3.50.50.60">
    <property type="entry name" value="FAD/NAD(P)-binding domain"/>
    <property type="match status" value="2"/>
</dbReference>
<dbReference type="Pfam" id="PF05199">
    <property type="entry name" value="GMC_oxred_C"/>
    <property type="match status" value="1"/>
</dbReference>
<dbReference type="PROSITE" id="PS00198">
    <property type="entry name" value="4FE4S_FER_1"/>
    <property type="match status" value="1"/>
</dbReference>
<feature type="domain" description="Glucose-methanol-choline oxidoreductase N-terminal" evidence="8">
    <location>
        <begin position="199"/>
        <end position="309"/>
    </location>
</feature>
<dbReference type="InterPro" id="IPR036188">
    <property type="entry name" value="FAD/NAD-bd_sf"/>
</dbReference>
<dbReference type="KEGG" id="mliy:RYJ27_07735"/>
<sequence>MTTDHFDVLVIGSGMGGGAVAKRLSDAGVRVVCLEQGGWLDPSVDYSHELNTWELEKLRGWSYSPNDRQLPEDYPVNGHIRPYLFNAVGGSTVCYGGHWPRYKPVDFRKGTEHGLEGTIDWPISYEELAPFYDINDAEMGISGVPGDPAYPARPNAPRQPTTRPGKLGLRLSEGFDALGWHWWPSDNAIITQAKDGRLGCNECGGCLSGCPRGSLGGVHDAYWPKALRNGVDLRTGARVEKIEVENGRATGAVYIDLATGQRHYVSADMVVLSASGLGTPRILLMSEQKGFSNGLANGNDLVGRHLMHHSYANCDVWFDEPIEGYKASFGAPFYSQEFYDTDPTKPFVNGFTMQVGRSYGAAFTATGSHTREPIRWGAGHHSRFDDDFGNQMLVYVLAEDLPVYDNRVRLDTSITDSSGLPGLTVDFTPHENDILLTNYGVERLEQVAAAAGASRVRSTGHQNVNPGWHLMGTARMGNSPEDSTTNKWNQTWEVPNLFVVDGSSLTTGAAVNPTPTIGALAVRAAEYIIANGAHIRSQKVTPANADAPELDHRKVTVNV</sequence>
<dbReference type="InterPro" id="IPR017900">
    <property type="entry name" value="4Fe4S_Fe_S_CS"/>
</dbReference>